<dbReference type="InterPro" id="IPR001005">
    <property type="entry name" value="SANT/Myb"/>
</dbReference>
<dbReference type="OrthoDB" id="2143914at2759"/>
<dbReference type="EMBL" id="JAAAID010000644">
    <property type="protein sequence ID" value="KAG0015256.1"/>
    <property type="molecule type" value="Genomic_DNA"/>
</dbReference>
<dbReference type="GO" id="GO:0003700">
    <property type="term" value="F:DNA-binding transcription factor activity"/>
    <property type="evidence" value="ECO:0007669"/>
    <property type="project" value="TreeGrafter"/>
</dbReference>
<keyword evidence="8" id="KW-1185">Reference proteome</keyword>
<feature type="domain" description="HTH myb-type" evidence="6">
    <location>
        <begin position="259"/>
        <end position="313"/>
    </location>
</feature>
<dbReference type="InterPro" id="IPR009057">
    <property type="entry name" value="Homeodomain-like_sf"/>
</dbReference>
<evidence type="ECO:0000313" key="7">
    <source>
        <dbReference type="EMBL" id="KAG0015256.1"/>
    </source>
</evidence>
<evidence type="ECO:0000259" key="5">
    <source>
        <dbReference type="PROSITE" id="PS51293"/>
    </source>
</evidence>
<comment type="subcellular location">
    <subcellularLocation>
        <location evidence="1">Nucleus</location>
    </subcellularLocation>
</comment>
<protein>
    <submittedName>
        <fullName evidence="7">Myblike DNAbinding domain-containing protein</fullName>
    </submittedName>
</protein>
<reference evidence="7" key="1">
    <citation type="journal article" date="2020" name="Fungal Divers.">
        <title>Resolving the Mortierellaceae phylogeny through synthesis of multi-gene phylogenetics and phylogenomics.</title>
        <authorList>
            <person name="Vandepol N."/>
            <person name="Liber J."/>
            <person name="Desiro A."/>
            <person name="Na H."/>
            <person name="Kennedy M."/>
            <person name="Barry K."/>
            <person name="Grigoriev I.V."/>
            <person name="Miller A.N."/>
            <person name="O'Donnell K."/>
            <person name="Stajich J.E."/>
            <person name="Bonito G."/>
        </authorList>
    </citation>
    <scope>NUCLEOTIDE SEQUENCE</scope>
    <source>
        <strain evidence="7">NRRL 2769</strain>
    </source>
</reference>
<evidence type="ECO:0000256" key="3">
    <source>
        <dbReference type="ARBA" id="ARBA00023242"/>
    </source>
</evidence>
<dbReference type="PROSITE" id="PS51294">
    <property type="entry name" value="HTH_MYB"/>
    <property type="match status" value="1"/>
</dbReference>
<evidence type="ECO:0000313" key="8">
    <source>
        <dbReference type="Proteomes" id="UP000703661"/>
    </source>
</evidence>
<keyword evidence="2" id="KW-0238">DNA-binding</keyword>
<dbReference type="InterPro" id="IPR017930">
    <property type="entry name" value="Myb_dom"/>
</dbReference>
<dbReference type="SMART" id="SM00717">
    <property type="entry name" value="SANT"/>
    <property type="match status" value="4"/>
</dbReference>
<name>A0A9P6MWF1_9FUNG</name>
<dbReference type="CDD" id="cd00167">
    <property type="entry name" value="SANT"/>
    <property type="match status" value="3"/>
</dbReference>
<dbReference type="Proteomes" id="UP000703661">
    <property type="component" value="Unassembled WGS sequence"/>
</dbReference>
<dbReference type="PANTHER" id="PTHR46380:SF2">
    <property type="entry name" value="CYCLIN-D-BINDING MYB-LIKE TRANSCRIPTION FACTOR 1"/>
    <property type="match status" value="1"/>
</dbReference>
<feature type="domain" description="Myb-like" evidence="4">
    <location>
        <begin position="204"/>
        <end position="259"/>
    </location>
</feature>
<evidence type="ECO:0000259" key="6">
    <source>
        <dbReference type="PROSITE" id="PS51294"/>
    </source>
</evidence>
<evidence type="ECO:0000256" key="2">
    <source>
        <dbReference type="ARBA" id="ARBA00023125"/>
    </source>
</evidence>
<dbReference type="Pfam" id="PF00249">
    <property type="entry name" value="Myb_DNA-binding"/>
    <property type="match status" value="1"/>
</dbReference>
<dbReference type="GO" id="GO:0000976">
    <property type="term" value="F:transcription cis-regulatory region binding"/>
    <property type="evidence" value="ECO:0007669"/>
    <property type="project" value="TreeGrafter"/>
</dbReference>
<feature type="domain" description="SANT" evidence="5">
    <location>
        <begin position="262"/>
        <end position="304"/>
    </location>
</feature>
<dbReference type="InterPro" id="IPR017884">
    <property type="entry name" value="SANT_dom"/>
</dbReference>
<dbReference type="AlphaFoldDB" id="A0A9P6MWF1"/>
<dbReference type="Pfam" id="PF13921">
    <property type="entry name" value="Myb_DNA-bind_6"/>
    <property type="match status" value="1"/>
</dbReference>
<dbReference type="PANTHER" id="PTHR46380">
    <property type="entry name" value="CYCLIN-D-BINDING MYB-LIKE TRANSCRIPTION FACTOR 1"/>
    <property type="match status" value="1"/>
</dbReference>
<dbReference type="Gene3D" id="1.10.10.60">
    <property type="entry name" value="Homeodomain-like"/>
    <property type="match status" value="3"/>
</dbReference>
<comment type="caution">
    <text evidence="7">The sequence shown here is derived from an EMBL/GenBank/DDBJ whole genome shotgun (WGS) entry which is preliminary data.</text>
</comment>
<organism evidence="7 8">
    <name type="scientific">Entomortierella chlamydospora</name>
    <dbReference type="NCBI Taxonomy" id="101097"/>
    <lineage>
        <taxon>Eukaryota</taxon>
        <taxon>Fungi</taxon>
        <taxon>Fungi incertae sedis</taxon>
        <taxon>Mucoromycota</taxon>
        <taxon>Mortierellomycotina</taxon>
        <taxon>Mortierellomycetes</taxon>
        <taxon>Mortierellales</taxon>
        <taxon>Mortierellaceae</taxon>
        <taxon>Entomortierella</taxon>
    </lineage>
</organism>
<feature type="domain" description="Myb-like" evidence="4">
    <location>
        <begin position="138"/>
        <end position="195"/>
    </location>
</feature>
<dbReference type="InterPro" id="IPR051651">
    <property type="entry name" value="DMTF1_DNA-bind_reg"/>
</dbReference>
<gene>
    <name evidence="7" type="primary">SNAPC4_1</name>
    <name evidence="7" type="ORF">BGZ80_009952</name>
</gene>
<dbReference type="PROSITE" id="PS50090">
    <property type="entry name" value="MYB_LIKE"/>
    <property type="match status" value="3"/>
</dbReference>
<evidence type="ECO:0000259" key="4">
    <source>
        <dbReference type="PROSITE" id="PS50090"/>
    </source>
</evidence>
<evidence type="ECO:0000256" key="1">
    <source>
        <dbReference type="ARBA" id="ARBA00004123"/>
    </source>
</evidence>
<dbReference type="SUPFAM" id="SSF46689">
    <property type="entry name" value="Homeodomain-like"/>
    <property type="match status" value="2"/>
</dbReference>
<proteinExistence type="predicted"/>
<dbReference type="PROSITE" id="PS51293">
    <property type="entry name" value="SANT"/>
    <property type="match status" value="1"/>
</dbReference>
<accession>A0A9P6MWF1</accession>
<sequence>MSASRDVRQLQRLFVRCTFTPVLGSPRHLKSSAISTSTRPQNVFSVNTFNLSHGAQTQQRRFATKTASLKPALASSPVAETAAESTQPWTKDDDRMLATLRRKKTDLAQIQIYMPHQPIAAIEAHMKQLDERKPTFQRWTLQEDELLAKAVEELGTSNWNEISDLYFSPSTAHTSTTKTHRRSPRSCQIRWNFLHAGSVSGASSSTYRTGAWTADELELFHELVNPSPTPESPNNWEEISLAMGTRSAIQCHSQFKTVMHTGTKGKWTVEEVNRLLEARELYGGDWQKVAKHVGTRAPGQVRQKWNQFSEDVLRRLQAKRQRVTE</sequence>
<feature type="domain" description="Myb-like" evidence="4">
    <location>
        <begin position="264"/>
        <end position="309"/>
    </location>
</feature>
<dbReference type="GO" id="GO:0005634">
    <property type="term" value="C:nucleus"/>
    <property type="evidence" value="ECO:0007669"/>
    <property type="project" value="UniProtKB-SubCell"/>
</dbReference>
<keyword evidence="3" id="KW-0539">Nucleus</keyword>